<dbReference type="InterPro" id="IPR035965">
    <property type="entry name" value="PAS-like_dom_sf"/>
</dbReference>
<dbReference type="Gene3D" id="1.10.510.10">
    <property type="entry name" value="Transferase(Phosphotransferase) domain 1"/>
    <property type="match status" value="1"/>
</dbReference>
<feature type="region of interest" description="Disordered" evidence="18">
    <location>
        <begin position="535"/>
        <end position="582"/>
    </location>
</feature>
<dbReference type="SMART" id="SM00065">
    <property type="entry name" value="GAF"/>
    <property type="match status" value="1"/>
</dbReference>
<dbReference type="FunFam" id="3.30.450.40:FF:000006">
    <property type="entry name" value="Phytochrome"/>
    <property type="match status" value="1"/>
</dbReference>
<evidence type="ECO:0000256" key="1">
    <source>
        <dbReference type="ARBA" id="ARBA00001917"/>
    </source>
</evidence>
<dbReference type="Pfam" id="PF13426">
    <property type="entry name" value="PAS_9"/>
    <property type="match status" value="2"/>
</dbReference>
<dbReference type="PRINTS" id="PR01033">
    <property type="entry name" value="PHYTOCHROME"/>
</dbReference>
<dbReference type="GO" id="GO:0009584">
    <property type="term" value="P:detection of visible light"/>
    <property type="evidence" value="ECO:0007669"/>
    <property type="project" value="InterPro"/>
</dbReference>
<proteinExistence type="inferred from homology"/>
<dbReference type="InterPro" id="IPR000719">
    <property type="entry name" value="Prot_kinase_dom"/>
</dbReference>
<evidence type="ECO:0000256" key="16">
    <source>
        <dbReference type="ARBA" id="ARBA00048679"/>
    </source>
</evidence>
<keyword evidence="12" id="KW-0805">Transcription regulation</keyword>
<sequence length="1350" mass="147522">GGSNRYPKAAGMAALAGAEEDEQLELPSEAVTAYLRSMQRGGVTQSFGCMLAVEEETFRVMAYSENAAEVLGLKGGKNVQEVGIGTDARELLAESSVTALEEAAEAEDPGILNPVAVNSKSGVPLYAMLRANDEIGGLVVDLEPAEATDMFVSEGAAGAAIARVQALPVRGDLRTLLDLVVEEVRDLTGYDRVMAYKFHEDEHGEVVAERLRADLEPYIGLHYPATDVPQASRFLFMKERVRMIADCFSTPVHVVQSRELHQPISLAGSSLRSPHACHAQYMANMGSVASLALAVVTRDAEEELSGSRRLWGLVVCHHTTPRTLPFPLRKACESLVQAFAAQLNREMEYAEQVRQERVQRNEGLLCDMLLRELPVGVVVQAPTVMDLVDCSGAALYYGKRIWMLGTTPTEAQIREMASWLLREDKDVVDFASDSLTESGYPGAAALGDAVAGMAAARISPAGSFVFWFRSQEPRERTWAGAQHSAEEGDDGNRLHPRSSFLAFAEYIKGRSSPWEAVDRDAIHSLHLILQREEEAIQESGSGSSGVKTTSTSMSVTGRGMSLSLPVPGGPGGGDGGNGPSLSKPCSLAREWIEAMRSSEGSDGVSGMSRDVKDALGSFPHAFVVCDAGKPDYPIIFASAGFFGMTGYGTKEVLGANPRFLQGPDTDSGQVEEIRAAFGDGGSGSFCGRILNYKKDGTTFWNLLTITAVKDDAGRTTHFVGMQAEVSKHTEGAMAEVLRPKGLPQSLIKYDARQQEKAMGLVGDLVAAVARPRQVLEQPPPLLDPRFVSMSTLSLVSEPRTKVVAGWSSGSNSSGGLASGSAISEQERKPLLLEDVAAAAAAAAQEAGYPDLEVVMVEDDGRIERARLLERTRRGVDLATTLERIDDSFVITDPRLDDNPIIFASDRFLDLTEYTREEVLGRNCRFLQGPDTDPFSVKKIRDAVRDARDLSLEIVNYTKGGQAFWNLFHLQAMRDPERGALQYFIGVQQKVADYVPAKDRDSAAKAKKRIPTPAAMDAERDREGEVQQAGPGGEGEEAAQQVLVNSNRTTAKTVDRATRQLPDADQTPDALWVAHSVPVTARPHKLNSAQWHAIRRVQRRGQGLGLGLKDFRPLRPLGRGDTGSVYLVELRGTGHVFAMKAMDKSAMVRRNKVHRACAERSILAMVDHPFLPTLYASFQTRTHVCLITDFCPGGELFLLQEEQPRKIFSEDAARFYAAEVVIALEYLHYMGVIYRDLKPENVLLQDNGHILLTDFDLSFLTSSRPQLLQSHVGPMRRRKRRREQQPPVFCAQPSAASNSFVGTEEYIAPEVINGEGHTSAVDWWALGILLYEMLYGRTPFRGRNRHLTFVN</sequence>
<evidence type="ECO:0000259" key="22">
    <source>
        <dbReference type="PROSITE" id="PS50113"/>
    </source>
</evidence>
<feature type="region of interest" description="Disordered" evidence="18">
    <location>
        <begin position="998"/>
        <end position="1037"/>
    </location>
</feature>
<dbReference type="PANTHER" id="PTHR45637">
    <property type="entry name" value="FLIPPASE KINASE 1-RELATED"/>
    <property type="match status" value="1"/>
</dbReference>
<dbReference type="InterPro" id="IPR001610">
    <property type="entry name" value="PAC"/>
</dbReference>
<reference evidence="23" key="1">
    <citation type="journal article" date="2014" name="Proc. Natl. Acad. Sci. U.S.A.">
        <title>Horizontal transfer of an adaptive chimeric photoreceptor from bryophytes to ferns.</title>
        <authorList>
            <person name="Li F.W."/>
            <person name="Villarreal J.C."/>
            <person name="Kelly S."/>
            <person name="Rothfels C.J."/>
            <person name="Melkonian M."/>
            <person name="Frangedakis E."/>
            <person name="Ruhsam M."/>
            <person name="Sigel E.M."/>
            <person name="Der J.P."/>
            <person name="Pittermann J."/>
            <person name="Burge D.O."/>
            <person name="Pokorny L."/>
            <person name="Larsson A."/>
            <person name="Chen T."/>
            <person name="Weststrand S."/>
            <person name="Thomas P."/>
            <person name="Carpenter E."/>
            <person name="Zhang Y."/>
            <person name="Tian Z."/>
            <person name="Chen L."/>
            <person name="Yan Z."/>
            <person name="Zhu Y."/>
            <person name="Sun X."/>
            <person name="Wang J."/>
            <person name="Stevenson D.W."/>
            <person name="Crandall-Stotler B.J."/>
            <person name="Shaw A.J."/>
            <person name="Deyholos M.K."/>
            <person name="Soltis D.E."/>
            <person name="Graham S.W."/>
            <person name="Windham M.D."/>
            <person name="Langdale J.A."/>
            <person name="Wong G.K."/>
            <person name="Mathews S."/>
            <person name="Pryer K.M."/>
        </authorList>
    </citation>
    <scope>NUCLEOTIDE SEQUENCE</scope>
</reference>
<dbReference type="SUPFAM" id="SSF55781">
    <property type="entry name" value="GAF domain-like"/>
    <property type="match status" value="2"/>
</dbReference>
<dbReference type="PROSITE" id="PS50011">
    <property type="entry name" value="PROTEIN_KINASE_DOM"/>
    <property type="match status" value="1"/>
</dbReference>
<dbReference type="Pfam" id="PF00069">
    <property type="entry name" value="Pkinase"/>
    <property type="match status" value="1"/>
</dbReference>
<evidence type="ECO:0000256" key="8">
    <source>
        <dbReference type="ARBA" id="ARBA00022741"/>
    </source>
</evidence>
<comment type="cofactor">
    <cofactor evidence="1">
        <name>FMN</name>
        <dbReference type="ChEBI" id="CHEBI:58210"/>
    </cofactor>
</comment>
<dbReference type="SMART" id="SM00086">
    <property type="entry name" value="PAC"/>
    <property type="match status" value="2"/>
</dbReference>
<comment type="catalytic activity">
    <reaction evidence="15">
        <text>L-threonyl-[protein] + ATP = O-phospho-L-threonyl-[protein] + ADP + H(+)</text>
        <dbReference type="Rhea" id="RHEA:46608"/>
        <dbReference type="Rhea" id="RHEA-COMP:11060"/>
        <dbReference type="Rhea" id="RHEA-COMP:11605"/>
        <dbReference type="ChEBI" id="CHEBI:15378"/>
        <dbReference type="ChEBI" id="CHEBI:30013"/>
        <dbReference type="ChEBI" id="CHEBI:30616"/>
        <dbReference type="ChEBI" id="CHEBI:61977"/>
        <dbReference type="ChEBI" id="CHEBI:456216"/>
        <dbReference type="EC" id="2.7.11.1"/>
    </reaction>
</comment>
<keyword evidence="13" id="KW-0804">Transcription</keyword>
<evidence type="ECO:0000256" key="13">
    <source>
        <dbReference type="ARBA" id="ARBA00023163"/>
    </source>
</evidence>
<dbReference type="GO" id="GO:0005524">
    <property type="term" value="F:ATP binding"/>
    <property type="evidence" value="ECO:0007669"/>
    <property type="project" value="UniProtKB-UniRule"/>
</dbReference>
<feature type="binding site" evidence="17">
    <location>
        <position position="1139"/>
    </location>
    <ligand>
        <name>ATP</name>
        <dbReference type="ChEBI" id="CHEBI:30616"/>
    </ligand>
</feature>
<accession>A0A059UJT4</accession>
<reference evidence="23" key="2">
    <citation type="submission" date="2014-01" db="EMBL/GenBank/DDBJ databases">
        <authorList>
            <person name="Li F.-W."/>
        </authorList>
    </citation>
    <scope>NUCLEOTIDE SEQUENCE</scope>
</reference>
<feature type="domain" description="PAC" evidence="22">
    <location>
        <begin position="683"/>
        <end position="737"/>
    </location>
</feature>
<dbReference type="FunFam" id="1.10.510.10:FF:000294">
    <property type="entry name" value="Serine/threonine-protein kinase OXI1"/>
    <property type="match status" value="1"/>
</dbReference>
<evidence type="ECO:0000256" key="5">
    <source>
        <dbReference type="ARBA" id="ARBA00022543"/>
    </source>
</evidence>
<evidence type="ECO:0000256" key="3">
    <source>
        <dbReference type="ARBA" id="ARBA00012513"/>
    </source>
</evidence>
<dbReference type="InterPro" id="IPR003018">
    <property type="entry name" value="GAF"/>
</dbReference>
<dbReference type="SUPFAM" id="SSF56112">
    <property type="entry name" value="Protein kinase-like (PK-like)"/>
    <property type="match status" value="1"/>
</dbReference>
<feature type="compositionally biased region" description="Low complexity" evidence="18">
    <location>
        <begin position="539"/>
        <end position="566"/>
    </location>
</feature>
<dbReference type="InterPro" id="IPR001294">
    <property type="entry name" value="Phytochrome"/>
</dbReference>
<dbReference type="SMART" id="SM00220">
    <property type="entry name" value="S_TKc"/>
    <property type="match status" value="1"/>
</dbReference>
<dbReference type="InterPro" id="IPR016132">
    <property type="entry name" value="Phyto_chromo_attachment"/>
</dbReference>
<dbReference type="PROSITE" id="PS50046">
    <property type="entry name" value="PHYTOCHROME_2"/>
    <property type="match status" value="1"/>
</dbReference>
<dbReference type="Gene3D" id="3.30.450.20">
    <property type="entry name" value="PAS domain"/>
    <property type="match status" value="3"/>
</dbReference>
<dbReference type="PROSITE" id="PS50113">
    <property type="entry name" value="PAC"/>
    <property type="match status" value="1"/>
</dbReference>
<feature type="domain" description="Protein kinase" evidence="19">
    <location>
        <begin position="1110"/>
        <end position="1350"/>
    </location>
</feature>
<evidence type="ECO:0000256" key="4">
    <source>
        <dbReference type="ARBA" id="ARBA00022527"/>
    </source>
</evidence>
<dbReference type="InterPro" id="IPR000014">
    <property type="entry name" value="PAS"/>
</dbReference>
<dbReference type="SMART" id="SM00091">
    <property type="entry name" value="PAS"/>
    <property type="match status" value="2"/>
</dbReference>
<dbReference type="GO" id="GO:0006355">
    <property type="term" value="P:regulation of DNA-templated transcription"/>
    <property type="evidence" value="ECO:0007669"/>
    <property type="project" value="InterPro"/>
</dbReference>
<dbReference type="PROSITE" id="PS00107">
    <property type="entry name" value="PROTEIN_KINASE_ATP"/>
    <property type="match status" value="1"/>
</dbReference>
<dbReference type="InterPro" id="IPR043150">
    <property type="entry name" value="Phytochrome_PHY_sf"/>
</dbReference>
<dbReference type="FunFam" id="3.30.200.20:FF:000133">
    <property type="entry name" value="LOV domain-containing protein"/>
    <property type="match status" value="1"/>
</dbReference>
<evidence type="ECO:0000256" key="6">
    <source>
        <dbReference type="ARBA" id="ARBA00022606"/>
    </source>
</evidence>
<keyword evidence="5" id="KW-0600">Photoreceptor protein</keyword>
<dbReference type="InterPro" id="IPR029016">
    <property type="entry name" value="GAF-like_dom_sf"/>
</dbReference>
<dbReference type="PROSITE" id="PS00108">
    <property type="entry name" value="PROTEIN_KINASE_ST"/>
    <property type="match status" value="1"/>
</dbReference>
<evidence type="ECO:0000256" key="10">
    <source>
        <dbReference type="ARBA" id="ARBA00022840"/>
    </source>
</evidence>
<protein>
    <recommendedName>
        <fullName evidence="3">non-specific serine/threonine protein kinase</fullName>
        <ecNumber evidence="3">2.7.11.1</ecNumber>
    </recommendedName>
</protein>
<feature type="domain" description="Phytochrome chromophore attachment site" evidence="20">
    <location>
        <begin position="172"/>
        <end position="337"/>
    </location>
</feature>
<evidence type="ECO:0000256" key="17">
    <source>
        <dbReference type="PROSITE-ProRule" id="PRU10141"/>
    </source>
</evidence>
<evidence type="ECO:0000256" key="14">
    <source>
        <dbReference type="ARBA" id="ARBA00023170"/>
    </source>
</evidence>
<dbReference type="NCBIfam" id="TIGR00229">
    <property type="entry name" value="sensory_box"/>
    <property type="match status" value="2"/>
</dbReference>
<dbReference type="InterPro" id="IPR011009">
    <property type="entry name" value="Kinase-like_dom_sf"/>
</dbReference>
<name>A0A059UJT4_ANTPU</name>
<dbReference type="PROSITE" id="PS50112">
    <property type="entry name" value="PAS"/>
    <property type="match status" value="1"/>
</dbReference>
<dbReference type="InterPro" id="IPR017441">
    <property type="entry name" value="Protein_kinase_ATP_BS"/>
</dbReference>
<evidence type="ECO:0000256" key="11">
    <source>
        <dbReference type="ARBA" id="ARBA00022991"/>
    </source>
</evidence>
<feature type="compositionally biased region" description="Gly residues" evidence="18">
    <location>
        <begin position="569"/>
        <end position="578"/>
    </location>
</feature>
<dbReference type="EC" id="2.7.11.1" evidence="3"/>
<dbReference type="FunFam" id="3.30.450.20:FF:000036">
    <property type="entry name" value="Putative LOV domain-containing protein"/>
    <property type="match status" value="1"/>
</dbReference>
<organism evidence="23">
    <name type="scientific">Anthoceros punctatus</name>
    <name type="common">Hornwort</name>
    <dbReference type="NCBI Taxonomy" id="3234"/>
    <lineage>
        <taxon>Eukaryota</taxon>
        <taxon>Viridiplantae</taxon>
        <taxon>Streptophyta</taxon>
        <taxon>Embryophyta</taxon>
        <taxon>Anthocerotophyta</taxon>
        <taxon>Anthocerotopsida</taxon>
        <taxon>Anthocerotidae</taxon>
        <taxon>Anthocerotales</taxon>
        <taxon>Anthocerotaceae</taxon>
        <taxon>Anthoceros</taxon>
    </lineage>
</organism>
<evidence type="ECO:0000313" key="23">
    <source>
        <dbReference type="EMBL" id="AHZ63798.1"/>
    </source>
</evidence>
<dbReference type="SUPFAM" id="SSF55785">
    <property type="entry name" value="PYP-like sensor domain (PAS domain)"/>
    <property type="match status" value="3"/>
</dbReference>
<evidence type="ECO:0000256" key="15">
    <source>
        <dbReference type="ARBA" id="ARBA00047899"/>
    </source>
</evidence>
<dbReference type="Pfam" id="PF00360">
    <property type="entry name" value="PHY"/>
    <property type="match status" value="1"/>
</dbReference>
<dbReference type="EMBL" id="KJ194997">
    <property type="protein sequence ID" value="AHZ63798.1"/>
    <property type="molecule type" value="Genomic_DNA"/>
</dbReference>
<dbReference type="GO" id="GO:0009882">
    <property type="term" value="F:blue light photoreceptor activity"/>
    <property type="evidence" value="ECO:0007669"/>
    <property type="project" value="UniProtKB-ARBA"/>
</dbReference>
<dbReference type="CDD" id="cd00130">
    <property type="entry name" value="PAS"/>
    <property type="match status" value="2"/>
</dbReference>
<keyword evidence="7" id="KW-0808">Transferase</keyword>
<evidence type="ECO:0000259" key="19">
    <source>
        <dbReference type="PROSITE" id="PS50011"/>
    </source>
</evidence>
<dbReference type="Gene3D" id="3.30.200.20">
    <property type="entry name" value="Phosphorylase Kinase, domain 1"/>
    <property type="match status" value="1"/>
</dbReference>
<dbReference type="Pfam" id="PF08446">
    <property type="entry name" value="PAS_2"/>
    <property type="match status" value="1"/>
</dbReference>
<keyword evidence="11" id="KW-0157">Chromophore</keyword>
<dbReference type="InterPro" id="IPR008271">
    <property type="entry name" value="Ser/Thr_kinase_AS"/>
</dbReference>
<dbReference type="PROSITE" id="PS00245">
    <property type="entry name" value="PHYTOCHROME_1"/>
    <property type="match status" value="1"/>
</dbReference>
<comment type="similarity">
    <text evidence="2">Belongs to the protein kinase superfamily. AGC Ser/Thr protein kinase family.</text>
</comment>
<keyword evidence="4" id="KW-0723">Serine/threonine-protein kinase</keyword>
<dbReference type="Gene3D" id="3.30.450.40">
    <property type="match status" value="1"/>
</dbReference>
<keyword evidence="14" id="KW-0675">Receptor</keyword>
<feature type="non-terminal residue" evidence="23">
    <location>
        <position position="1350"/>
    </location>
</feature>
<evidence type="ECO:0000256" key="7">
    <source>
        <dbReference type="ARBA" id="ARBA00022679"/>
    </source>
</evidence>
<dbReference type="InterPro" id="IPR013516">
    <property type="entry name" value="Phyto_chromo_BS"/>
</dbReference>
<evidence type="ECO:0000256" key="9">
    <source>
        <dbReference type="ARBA" id="ARBA00022777"/>
    </source>
</evidence>
<dbReference type="InterPro" id="IPR013515">
    <property type="entry name" value="Phytochrome_cen-reg"/>
</dbReference>
<dbReference type="Pfam" id="PF01590">
    <property type="entry name" value="GAF"/>
    <property type="match status" value="1"/>
</dbReference>
<evidence type="ECO:0000256" key="2">
    <source>
        <dbReference type="ARBA" id="ARBA00009903"/>
    </source>
</evidence>
<keyword evidence="10 17" id="KW-0067">ATP-binding</keyword>
<feature type="non-terminal residue" evidence="23">
    <location>
        <position position="1"/>
    </location>
</feature>
<dbReference type="InterPro" id="IPR000700">
    <property type="entry name" value="PAS-assoc_C"/>
</dbReference>
<comment type="catalytic activity">
    <reaction evidence="16">
        <text>L-seryl-[protein] + ATP = O-phospho-L-seryl-[protein] + ADP + H(+)</text>
        <dbReference type="Rhea" id="RHEA:17989"/>
        <dbReference type="Rhea" id="RHEA-COMP:9863"/>
        <dbReference type="Rhea" id="RHEA-COMP:11604"/>
        <dbReference type="ChEBI" id="CHEBI:15378"/>
        <dbReference type="ChEBI" id="CHEBI:29999"/>
        <dbReference type="ChEBI" id="CHEBI:30616"/>
        <dbReference type="ChEBI" id="CHEBI:83421"/>
        <dbReference type="ChEBI" id="CHEBI:456216"/>
        <dbReference type="EC" id="2.7.11.1"/>
    </reaction>
</comment>
<dbReference type="Gene3D" id="3.30.450.270">
    <property type="match status" value="1"/>
</dbReference>
<evidence type="ECO:0000256" key="18">
    <source>
        <dbReference type="SAM" id="MobiDB-lite"/>
    </source>
</evidence>
<feature type="domain" description="PAS" evidence="21">
    <location>
        <begin position="873"/>
        <end position="946"/>
    </location>
</feature>
<evidence type="ECO:0000259" key="21">
    <source>
        <dbReference type="PROSITE" id="PS50112"/>
    </source>
</evidence>
<dbReference type="GO" id="GO:0004674">
    <property type="term" value="F:protein serine/threonine kinase activity"/>
    <property type="evidence" value="ECO:0007669"/>
    <property type="project" value="UniProtKB-KW"/>
</dbReference>
<keyword evidence="6" id="KW-0716">Sensory transduction</keyword>
<dbReference type="InterPro" id="IPR013654">
    <property type="entry name" value="PAS_2"/>
</dbReference>
<evidence type="ECO:0000256" key="12">
    <source>
        <dbReference type="ARBA" id="ARBA00023015"/>
    </source>
</evidence>
<keyword evidence="8 17" id="KW-0547">Nucleotide-binding</keyword>
<keyword evidence="9" id="KW-0418">Kinase</keyword>
<evidence type="ECO:0000259" key="20">
    <source>
        <dbReference type="PROSITE" id="PS50046"/>
    </source>
</evidence>
<dbReference type="FunFam" id="3.30.450.270:FF:000001">
    <property type="entry name" value="Phytochrome"/>
    <property type="match status" value="1"/>
</dbReference>